<dbReference type="SUPFAM" id="SSF53223">
    <property type="entry name" value="Aminoacid dehydrogenase-like, N-terminal domain"/>
    <property type="match status" value="1"/>
</dbReference>
<protein>
    <submittedName>
        <fullName evidence="1">Uncharacterized protein</fullName>
    </submittedName>
</protein>
<name>X1GL99_9ZZZZ</name>
<dbReference type="AlphaFoldDB" id="X1GL99"/>
<accession>X1GL99</accession>
<evidence type="ECO:0000313" key="1">
    <source>
        <dbReference type="EMBL" id="GAH45610.1"/>
    </source>
</evidence>
<dbReference type="EMBL" id="BARU01006156">
    <property type="protein sequence ID" value="GAH45610.1"/>
    <property type="molecule type" value="Genomic_DNA"/>
</dbReference>
<organism evidence="1">
    <name type="scientific">marine sediment metagenome</name>
    <dbReference type="NCBI Taxonomy" id="412755"/>
    <lineage>
        <taxon>unclassified sequences</taxon>
        <taxon>metagenomes</taxon>
        <taxon>ecological metagenomes</taxon>
    </lineage>
</organism>
<dbReference type="Gene3D" id="1.10.8.1210">
    <property type="match status" value="1"/>
</dbReference>
<dbReference type="InterPro" id="IPR046346">
    <property type="entry name" value="Aminoacid_DH-like_N_sf"/>
</dbReference>
<proteinExistence type="predicted"/>
<gene>
    <name evidence="1" type="ORF">S03H2_12088</name>
</gene>
<sequence length="65" mass="7465">MLLNPNESSKEKMDIAAELINLHNNTLEYLKKMERALINSISITKYNGSVNIIKGYRVHHIILRG</sequence>
<reference evidence="1" key="1">
    <citation type="journal article" date="2014" name="Front. Microbiol.">
        <title>High frequency of phylogenetically diverse reductive dehalogenase-homologous genes in deep subseafloor sedimentary metagenomes.</title>
        <authorList>
            <person name="Kawai M."/>
            <person name="Futagami T."/>
            <person name="Toyoda A."/>
            <person name="Takaki Y."/>
            <person name="Nishi S."/>
            <person name="Hori S."/>
            <person name="Arai W."/>
            <person name="Tsubouchi T."/>
            <person name="Morono Y."/>
            <person name="Uchiyama I."/>
            <person name="Ito T."/>
            <person name="Fujiyama A."/>
            <person name="Inagaki F."/>
            <person name="Takami H."/>
        </authorList>
    </citation>
    <scope>NUCLEOTIDE SEQUENCE</scope>
    <source>
        <strain evidence="1">Expedition CK06-06</strain>
    </source>
</reference>
<comment type="caution">
    <text evidence="1">The sequence shown here is derived from an EMBL/GenBank/DDBJ whole genome shotgun (WGS) entry which is preliminary data.</text>
</comment>